<reference key="1">
    <citation type="journal article" date="2007" name="Nature">
        <title>The medaka draft genome and insights into vertebrate genome evolution.</title>
        <authorList>
            <person name="Kasahara M."/>
            <person name="Naruse K."/>
            <person name="Sasaki S."/>
            <person name="Nakatani Y."/>
            <person name="Qu W."/>
            <person name="Ahsan B."/>
            <person name="Yamada T."/>
            <person name="Nagayasu Y."/>
            <person name="Doi K."/>
            <person name="Kasai Y."/>
            <person name="Jindo T."/>
            <person name="Kobayashi D."/>
            <person name="Shimada A."/>
            <person name="Toyoda A."/>
            <person name="Kuroki Y."/>
            <person name="Fujiyama A."/>
            <person name="Sasaki T."/>
            <person name="Shimizu A."/>
            <person name="Asakawa S."/>
            <person name="Shimizu N."/>
            <person name="Hashimoto S."/>
            <person name="Yang J."/>
            <person name="Lee Y."/>
            <person name="Matsushima K."/>
            <person name="Sugano S."/>
            <person name="Sakaizumi M."/>
            <person name="Narita T."/>
            <person name="Ohishi K."/>
            <person name="Haga S."/>
            <person name="Ohta F."/>
            <person name="Nomoto H."/>
            <person name="Nogata K."/>
            <person name="Morishita T."/>
            <person name="Endo T."/>
            <person name="Shin-I T."/>
            <person name="Takeda H."/>
            <person name="Morishita S."/>
            <person name="Kohara Y."/>
        </authorList>
    </citation>
    <scope>NUCLEOTIDE SEQUENCE [LARGE SCALE GENOMIC DNA]</scope>
    <source>
        <strain>Hd-rR</strain>
    </source>
</reference>
<reference evidence="3" key="4">
    <citation type="submission" date="2025-09" db="UniProtKB">
        <authorList>
            <consortium name="Ensembl"/>
        </authorList>
    </citation>
    <scope>IDENTIFICATION</scope>
    <source>
        <strain evidence="3">HNI</strain>
    </source>
</reference>
<dbReference type="AlphaFoldDB" id="A0A3P9M4E4"/>
<dbReference type="Gene3D" id="3.10.100.10">
    <property type="entry name" value="Mannose-Binding Protein A, subunit A"/>
    <property type="match status" value="1"/>
</dbReference>
<name>A0A3P9M4E4_ORYLA</name>
<dbReference type="Ensembl" id="ENSORLT00020016278.1">
    <property type="protein sequence ID" value="ENSORLP00020027641.1"/>
    <property type="gene ID" value="ENSORLG00020010679.1"/>
</dbReference>
<keyword evidence="1" id="KW-0732">Signal</keyword>
<feature type="signal peptide" evidence="1">
    <location>
        <begin position="1"/>
        <end position="19"/>
    </location>
</feature>
<reference evidence="3 4" key="2">
    <citation type="submission" date="2017-04" db="EMBL/GenBank/DDBJ databases">
        <title>CpG methylation of centromeres and impact of large insertions on vertebrate speciation.</title>
        <authorList>
            <person name="Ichikawa K."/>
            <person name="Yoshimura J."/>
            <person name="Morishita S."/>
        </authorList>
    </citation>
    <scope>NUCLEOTIDE SEQUENCE</scope>
    <source>
        <strain evidence="3 4">HNI</strain>
    </source>
</reference>
<dbReference type="InterPro" id="IPR001304">
    <property type="entry name" value="C-type_lectin-like"/>
</dbReference>
<dbReference type="InterPro" id="IPR016186">
    <property type="entry name" value="C-type_lectin-like/link_sf"/>
</dbReference>
<dbReference type="PROSITE" id="PS50041">
    <property type="entry name" value="C_TYPE_LECTIN_2"/>
    <property type="match status" value="1"/>
</dbReference>
<feature type="domain" description="C-type lectin" evidence="2">
    <location>
        <begin position="48"/>
        <end position="147"/>
    </location>
</feature>
<dbReference type="PANTHER" id="PTHR45784:SF3">
    <property type="entry name" value="C-TYPE LECTIN DOMAIN FAMILY 4 MEMBER K-LIKE-RELATED"/>
    <property type="match status" value="1"/>
</dbReference>
<dbReference type="SMART" id="SM00034">
    <property type="entry name" value="CLECT"/>
    <property type="match status" value="1"/>
</dbReference>
<evidence type="ECO:0000256" key="1">
    <source>
        <dbReference type="SAM" id="SignalP"/>
    </source>
</evidence>
<evidence type="ECO:0000259" key="2">
    <source>
        <dbReference type="PROSITE" id="PS50041"/>
    </source>
</evidence>
<protein>
    <recommendedName>
        <fullName evidence="2">C-type lectin domain-containing protein</fullName>
    </recommendedName>
</protein>
<dbReference type="SUPFAM" id="SSF56436">
    <property type="entry name" value="C-type lectin-like"/>
    <property type="match status" value="1"/>
</dbReference>
<sequence>MYFCYGDLCVLILCCLSFCVELYRFRDGAKWVLPLPGLHGEGNGKSLTWSGAQKHCRENFVDLVSVRNDMENQKIQSLVPQSKRSWIGLFRDPDLFWSDGSSFAFGFWDDGKNVIGSMTVICGVTSVQRSGKWKFLSCDKRLPFVCYSPDTKVVLFTQENVFSSADTR</sequence>
<proteinExistence type="predicted"/>
<dbReference type="Pfam" id="PF00059">
    <property type="entry name" value="Lectin_C"/>
    <property type="match status" value="1"/>
</dbReference>
<feature type="chain" id="PRO_5017939806" description="C-type lectin domain-containing protein" evidence="1">
    <location>
        <begin position="20"/>
        <end position="168"/>
    </location>
</feature>
<evidence type="ECO:0000313" key="4">
    <source>
        <dbReference type="Proteomes" id="UP000265180"/>
    </source>
</evidence>
<evidence type="ECO:0000313" key="3">
    <source>
        <dbReference type="Ensembl" id="ENSORLP00020027641.1"/>
    </source>
</evidence>
<dbReference type="PANTHER" id="PTHR45784">
    <property type="entry name" value="C-TYPE LECTIN DOMAIN FAMILY 20 MEMBER A-RELATED"/>
    <property type="match status" value="1"/>
</dbReference>
<accession>A0A3P9M4E4</accession>
<reference evidence="3" key="3">
    <citation type="submission" date="2025-08" db="UniProtKB">
        <authorList>
            <consortium name="Ensembl"/>
        </authorList>
    </citation>
    <scope>IDENTIFICATION</scope>
    <source>
        <strain evidence="3">HNI</strain>
    </source>
</reference>
<organism evidence="3 4">
    <name type="scientific">Oryzias latipes</name>
    <name type="common">Japanese rice fish</name>
    <name type="synonym">Japanese killifish</name>
    <dbReference type="NCBI Taxonomy" id="8090"/>
    <lineage>
        <taxon>Eukaryota</taxon>
        <taxon>Metazoa</taxon>
        <taxon>Chordata</taxon>
        <taxon>Craniata</taxon>
        <taxon>Vertebrata</taxon>
        <taxon>Euteleostomi</taxon>
        <taxon>Actinopterygii</taxon>
        <taxon>Neopterygii</taxon>
        <taxon>Teleostei</taxon>
        <taxon>Neoteleostei</taxon>
        <taxon>Acanthomorphata</taxon>
        <taxon>Ovalentaria</taxon>
        <taxon>Atherinomorphae</taxon>
        <taxon>Beloniformes</taxon>
        <taxon>Adrianichthyidae</taxon>
        <taxon>Oryziinae</taxon>
        <taxon>Oryzias</taxon>
    </lineage>
</organism>
<dbReference type="Proteomes" id="UP000265180">
    <property type="component" value="Chromosome 18"/>
</dbReference>
<dbReference type="InterPro" id="IPR016187">
    <property type="entry name" value="CTDL_fold"/>
</dbReference>